<feature type="region of interest" description="Disordered" evidence="6">
    <location>
        <begin position="943"/>
        <end position="971"/>
    </location>
</feature>
<evidence type="ECO:0000256" key="1">
    <source>
        <dbReference type="ARBA" id="ARBA00022536"/>
    </source>
</evidence>
<feature type="domain" description="EGF-like" evidence="7">
    <location>
        <begin position="65"/>
        <end position="104"/>
    </location>
</feature>
<dbReference type="PANTHER" id="PTHR24050">
    <property type="entry name" value="PA14 DOMAIN-CONTAINING PROTEIN"/>
    <property type="match status" value="1"/>
</dbReference>
<feature type="compositionally biased region" description="Basic and acidic residues" evidence="6">
    <location>
        <begin position="600"/>
        <end position="609"/>
    </location>
</feature>
<keyword evidence="9" id="KW-1185">Reference proteome</keyword>
<dbReference type="PROSITE" id="PS00010">
    <property type="entry name" value="ASX_HYDROXYL"/>
    <property type="match status" value="1"/>
</dbReference>
<dbReference type="Pfam" id="PF12947">
    <property type="entry name" value="EGF_3"/>
    <property type="match status" value="1"/>
</dbReference>
<evidence type="ECO:0000313" key="9">
    <source>
        <dbReference type="Proteomes" id="UP001196413"/>
    </source>
</evidence>
<dbReference type="PROSITE" id="PS50026">
    <property type="entry name" value="EGF_3"/>
    <property type="match status" value="1"/>
</dbReference>
<keyword evidence="2" id="KW-0732">Signal</keyword>
<dbReference type="InterPro" id="IPR052235">
    <property type="entry name" value="Nephronectin_domain"/>
</dbReference>
<comment type="caution">
    <text evidence="5">Lacks conserved residue(s) required for the propagation of feature annotation.</text>
</comment>
<feature type="compositionally biased region" description="Basic and acidic residues" evidence="6">
    <location>
        <begin position="945"/>
        <end position="956"/>
    </location>
</feature>
<sequence length="1342" mass="144631">MSGLDPLNVVRIQGLPLEKCADINECELNLHNCEKHQMCQNKIGGFTCVHRCSIGYQFVDGECVDIDECRLEGKCDRRAECTNTPGGYECKCDEGLTGDGKHCSPITDCSQNEEICDRHAFCIKSLKLCLCQTGYVGDGITCNDVNECLSIENACENQKGDRCVNINGGYVCCKEGLDDDQCIRGTSDAEAVDMQGDSKQNLPDHGAFCAGGCGLHAICFNQTCQCMEGFFGDPHTRCIDVNECESNEMCAGVGQWCVNKIGGHICCSPDSKEPECQGLHVFKTSDGEIMLQYNNSLGDVVIQQVGFSSQNYSGGAIITRRGFLKYGPLSPSVNVNRRNELLCTSYCPAHSECVDGVCRCMKGFGGNPLFGCEDVDECITSAPCPVDEDSWCVNTFGSYHCCNSSTINTNCIGLEIAGKSNNTGRYATNNANGEAFLAASLNESLAGEVISQITHEVHNFSTGEIVVVKNKEKTNVFEAKPKGAEVGLEIVADFLEKDHTTVDYLKSLSTSTVIDVTTSMPPSTVVQPDVPPTRPMTSAFTTSVPISEIPIHRPTSQSSLPAQLFNASSVNEVDGSGLKMTVSDQQIKTSTLPLSKTMKSPKEERKSEDDSMTTAKTRGQMPLITSTFPGTARKPFMRVESEVREIRKHEVKKNGSPEEKEKLMIDNIEKSESTQKSSTGVAGNSETGKKLTTTNLQTTTVADEKLNIHDSTSSTVSSDVTHDMTTPKKNYGIEKEHKNVESGFRQSTVSVINIESTTLIEENDTIPSPAPFNTAKLEIPITMMTAMDPKNNEMESTENEVGLEIIGVPTTKHHSNKSLLTEIPIAIDGSGEELNQNEEESETTRENIDVTKTTVSDEPTTGPSTTQLAEKVERIAEARGKSESFIIPANVGSTSSAESGIDEEIVGLEIVHMTAAGTTMSSTRDMKTHKATPDAPELFVDEESGDKKVSADRHAPVTETLGTPEQNTTAGKERLTAAPPKFTKEVASLSKTLKNSEKVSSLSTATPIATTVINNITGQQHPELSTVVAILTFKPTVAVESINRTDKDNEQTNSAAGEMETKESKVTRAPSTTRNVDGAHDEPMTSPTVVTADSTAAATHPSTANIKSKNPVNNTVNTSHDKDVLGTTSTTQPFTNTTQLSISTIQPPTSNLSERSSKPVLLLKSSLVPSPSVKPESALNSVLSEQNLSSTVATPSSPRSGFDAVTATNRNPEKEGLSLASLTSSAVRSDPTNTDERRAPTKLSTTPSVVTDISEISESNQANIEVKHDITKSTYVSNISKERTTPSVSEVTVSKDTTLRESLSTYKQHREPVTETTQEKTELLGGGICKSLEKSLLNEFNN</sequence>
<dbReference type="InterPro" id="IPR009030">
    <property type="entry name" value="Growth_fac_rcpt_cys_sf"/>
</dbReference>
<accession>A0AAD5WDV9</accession>
<dbReference type="GO" id="GO:0005509">
    <property type="term" value="F:calcium ion binding"/>
    <property type="evidence" value="ECO:0007669"/>
    <property type="project" value="InterPro"/>
</dbReference>
<dbReference type="FunFam" id="2.10.25.10:FF:000038">
    <property type="entry name" value="Fibrillin 2"/>
    <property type="match status" value="1"/>
</dbReference>
<dbReference type="Proteomes" id="UP001196413">
    <property type="component" value="Unassembled WGS sequence"/>
</dbReference>
<dbReference type="InterPro" id="IPR049883">
    <property type="entry name" value="NOTCH1_EGF-like"/>
</dbReference>
<dbReference type="CDD" id="cd00054">
    <property type="entry name" value="EGF_CA"/>
    <property type="match status" value="5"/>
</dbReference>
<comment type="caution">
    <text evidence="8">The sequence shown here is derived from an EMBL/GenBank/DDBJ whole genome shotgun (WGS) entry which is preliminary data.</text>
</comment>
<gene>
    <name evidence="8" type="ORF">KIN20_027229</name>
</gene>
<evidence type="ECO:0000313" key="8">
    <source>
        <dbReference type="EMBL" id="KAJ1366548.1"/>
    </source>
</evidence>
<feature type="compositionally biased region" description="Polar residues" evidence="6">
    <location>
        <begin position="588"/>
        <end position="598"/>
    </location>
</feature>
<dbReference type="Pfam" id="PF07645">
    <property type="entry name" value="EGF_CA"/>
    <property type="match status" value="3"/>
</dbReference>
<organism evidence="8 9">
    <name type="scientific">Parelaphostrongylus tenuis</name>
    <name type="common">Meningeal worm</name>
    <dbReference type="NCBI Taxonomy" id="148309"/>
    <lineage>
        <taxon>Eukaryota</taxon>
        <taxon>Metazoa</taxon>
        <taxon>Ecdysozoa</taxon>
        <taxon>Nematoda</taxon>
        <taxon>Chromadorea</taxon>
        <taxon>Rhabditida</taxon>
        <taxon>Rhabditina</taxon>
        <taxon>Rhabditomorpha</taxon>
        <taxon>Strongyloidea</taxon>
        <taxon>Metastrongylidae</taxon>
        <taxon>Parelaphostrongylus</taxon>
    </lineage>
</organism>
<evidence type="ECO:0000256" key="6">
    <source>
        <dbReference type="SAM" id="MobiDB-lite"/>
    </source>
</evidence>
<evidence type="ECO:0000256" key="2">
    <source>
        <dbReference type="ARBA" id="ARBA00022729"/>
    </source>
</evidence>
<evidence type="ECO:0000256" key="5">
    <source>
        <dbReference type="PROSITE-ProRule" id="PRU00076"/>
    </source>
</evidence>
<dbReference type="InterPro" id="IPR000152">
    <property type="entry name" value="EGF-type_Asp/Asn_hydroxyl_site"/>
</dbReference>
<keyword evidence="3" id="KW-0677">Repeat</keyword>
<dbReference type="InterPro" id="IPR001881">
    <property type="entry name" value="EGF-like_Ca-bd_dom"/>
</dbReference>
<dbReference type="EMBL" id="JAHQIW010005581">
    <property type="protein sequence ID" value="KAJ1366548.1"/>
    <property type="molecule type" value="Genomic_DNA"/>
</dbReference>
<keyword evidence="4" id="KW-1015">Disulfide bond</keyword>
<dbReference type="SMART" id="SM00179">
    <property type="entry name" value="EGF_CA"/>
    <property type="match status" value="5"/>
</dbReference>
<feature type="compositionally biased region" description="Polar residues" evidence="6">
    <location>
        <begin position="1220"/>
        <end position="1232"/>
    </location>
</feature>
<dbReference type="PANTHER" id="PTHR24050:SF28">
    <property type="entry name" value="UROMODULIN-LIKE"/>
    <property type="match status" value="1"/>
</dbReference>
<evidence type="ECO:0000259" key="7">
    <source>
        <dbReference type="PROSITE" id="PS50026"/>
    </source>
</evidence>
<feature type="compositionally biased region" description="Low complexity" evidence="6">
    <location>
        <begin position="1085"/>
        <end position="1099"/>
    </location>
</feature>
<protein>
    <recommendedName>
        <fullName evidence="7">EGF-like domain-containing protein</fullName>
    </recommendedName>
</protein>
<proteinExistence type="predicted"/>
<dbReference type="PROSITE" id="PS01186">
    <property type="entry name" value="EGF_2"/>
    <property type="match status" value="1"/>
</dbReference>
<name>A0AAD5WDV9_PARTN</name>
<feature type="compositionally biased region" description="Polar residues" evidence="6">
    <location>
        <begin position="960"/>
        <end position="970"/>
    </location>
</feature>
<feature type="region of interest" description="Disordered" evidence="6">
    <location>
        <begin position="588"/>
        <end position="616"/>
    </location>
</feature>
<keyword evidence="1 5" id="KW-0245">EGF-like domain</keyword>
<dbReference type="InterPro" id="IPR024731">
    <property type="entry name" value="NELL2-like_EGF"/>
</dbReference>
<reference evidence="8" key="1">
    <citation type="submission" date="2021-06" db="EMBL/GenBank/DDBJ databases">
        <title>Parelaphostrongylus tenuis whole genome reference sequence.</title>
        <authorList>
            <person name="Garwood T.J."/>
            <person name="Larsen P.A."/>
            <person name="Fountain-Jones N.M."/>
            <person name="Garbe J.R."/>
            <person name="Macchietto M.G."/>
            <person name="Kania S.A."/>
            <person name="Gerhold R.W."/>
            <person name="Richards J.E."/>
            <person name="Wolf T.M."/>
        </authorList>
    </citation>
    <scope>NUCLEOTIDE SEQUENCE</scope>
    <source>
        <strain evidence="8">MNPRO001-30</strain>
        <tissue evidence="8">Meninges</tissue>
    </source>
</reference>
<dbReference type="Gene3D" id="2.10.25.10">
    <property type="entry name" value="Laminin"/>
    <property type="match status" value="3"/>
</dbReference>
<feature type="compositionally biased region" description="Low complexity" evidence="6">
    <location>
        <begin position="1127"/>
        <end position="1138"/>
    </location>
</feature>
<feature type="region of interest" description="Disordered" evidence="6">
    <location>
        <begin position="1186"/>
        <end position="1247"/>
    </location>
</feature>
<dbReference type="PROSITE" id="PS01187">
    <property type="entry name" value="EGF_CA"/>
    <property type="match status" value="3"/>
</dbReference>
<dbReference type="InterPro" id="IPR000742">
    <property type="entry name" value="EGF"/>
</dbReference>
<feature type="region of interest" description="Disordered" evidence="6">
    <location>
        <begin position="1045"/>
        <end position="1157"/>
    </location>
</feature>
<dbReference type="InterPro" id="IPR018097">
    <property type="entry name" value="EGF_Ca-bd_CS"/>
</dbReference>
<evidence type="ECO:0000256" key="4">
    <source>
        <dbReference type="ARBA" id="ARBA00023157"/>
    </source>
</evidence>
<evidence type="ECO:0000256" key="3">
    <source>
        <dbReference type="ARBA" id="ARBA00022737"/>
    </source>
</evidence>
<feature type="compositionally biased region" description="Polar residues" evidence="6">
    <location>
        <begin position="1139"/>
        <end position="1154"/>
    </location>
</feature>
<feature type="compositionally biased region" description="Polar residues" evidence="6">
    <location>
        <begin position="1186"/>
        <end position="1199"/>
    </location>
</feature>
<dbReference type="SUPFAM" id="SSF57184">
    <property type="entry name" value="Growth factor receptor domain"/>
    <property type="match status" value="1"/>
</dbReference>
<feature type="compositionally biased region" description="Polar residues" evidence="6">
    <location>
        <begin position="1100"/>
        <end position="1118"/>
    </location>
</feature>
<dbReference type="SMART" id="SM00181">
    <property type="entry name" value="EGF"/>
    <property type="match status" value="6"/>
</dbReference>